<name>A0AAD8RDD8_LOLMU</name>
<proteinExistence type="predicted"/>
<dbReference type="PANTHER" id="PTHR48258">
    <property type="entry name" value="DUF4218 DOMAIN-CONTAINING PROTEIN-RELATED"/>
    <property type="match status" value="1"/>
</dbReference>
<evidence type="ECO:0000313" key="3">
    <source>
        <dbReference type="Proteomes" id="UP001231189"/>
    </source>
</evidence>
<protein>
    <submittedName>
        <fullName evidence="2">Uncharacterized protein</fullName>
    </submittedName>
</protein>
<accession>A0AAD8RDD8</accession>
<dbReference type="EMBL" id="JAUUTY010000006">
    <property type="protein sequence ID" value="KAK1619583.1"/>
    <property type="molecule type" value="Genomic_DNA"/>
</dbReference>
<feature type="coiled-coil region" evidence="1">
    <location>
        <begin position="297"/>
        <end position="324"/>
    </location>
</feature>
<dbReference type="PANTHER" id="PTHR48258:SF9">
    <property type="entry name" value="OS01G0348150 PROTEIN"/>
    <property type="match status" value="1"/>
</dbReference>
<gene>
    <name evidence="2" type="ORF">QYE76_025100</name>
</gene>
<keyword evidence="1" id="KW-0175">Coiled coil</keyword>
<comment type="caution">
    <text evidence="2">The sequence shown here is derived from an EMBL/GenBank/DDBJ whole genome shotgun (WGS) entry which is preliminary data.</text>
</comment>
<sequence length="354" mass="40873">MTDIHVSAVGPMLSEAKWDPHNYLITENEDVGLPTRKHVGRLAGFGHREGYRAMHVGIAGRHADFDRAHRVALQHIELGPGHNVRTYQSYDINGYRFYTEEKDKNSEYQNSGVTMLSYTDDKTDVKERFYGRIEEIWELDYVGETMPMFRVRWAKSVEKDGLYFTTMVIPDAKSKTPSAKNEPWVLASQVDQCFFITDPSKPSRVVVRRGKRSIIGMEGDADKQDIDKNGDPKIEEEFDKYFDKPTTYSKVRRKTTLPAKGCPYTRRNLKVAGLNVKFHEYYKEDNKKIRERRIAMSLEDKAEVEELRQKISMLEAKHASLMDKEDVAKLFEKKLQDFLPPQAIVACSSGHHRS</sequence>
<dbReference type="AlphaFoldDB" id="A0AAD8RDD8"/>
<evidence type="ECO:0000313" key="2">
    <source>
        <dbReference type="EMBL" id="KAK1619583.1"/>
    </source>
</evidence>
<dbReference type="Proteomes" id="UP001231189">
    <property type="component" value="Unassembled WGS sequence"/>
</dbReference>
<keyword evidence="3" id="KW-1185">Reference proteome</keyword>
<organism evidence="2 3">
    <name type="scientific">Lolium multiflorum</name>
    <name type="common">Italian ryegrass</name>
    <name type="synonym">Lolium perenne subsp. multiflorum</name>
    <dbReference type="NCBI Taxonomy" id="4521"/>
    <lineage>
        <taxon>Eukaryota</taxon>
        <taxon>Viridiplantae</taxon>
        <taxon>Streptophyta</taxon>
        <taxon>Embryophyta</taxon>
        <taxon>Tracheophyta</taxon>
        <taxon>Spermatophyta</taxon>
        <taxon>Magnoliopsida</taxon>
        <taxon>Liliopsida</taxon>
        <taxon>Poales</taxon>
        <taxon>Poaceae</taxon>
        <taxon>BOP clade</taxon>
        <taxon>Pooideae</taxon>
        <taxon>Poodae</taxon>
        <taxon>Poeae</taxon>
        <taxon>Poeae Chloroplast Group 2 (Poeae type)</taxon>
        <taxon>Loliodinae</taxon>
        <taxon>Loliinae</taxon>
        <taxon>Lolium</taxon>
    </lineage>
</organism>
<evidence type="ECO:0000256" key="1">
    <source>
        <dbReference type="SAM" id="Coils"/>
    </source>
</evidence>
<reference evidence="2" key="1">
    <citation type="submission" date="2023-07" db="EMBL/GenBank/DDBJ databases">
        <title>A chromosome-level genome assembly of Lolium multiflorum.</title>
        <authorList>
            <person name="Chen Y."/>
            <person name="Copetti D."/>
            <person name="Kolliker R."/>
            <person name="Studer B."/>
        </authorList>
    </citation>
    <scope>NUCLEOTIDE SEQUENCE</scope>
    <source>
        <strain evidence="2">02402/16</strain>
        <tissue evidence="2">Leaf</tissue>
    </source>
</reference>